<organism evidence="2 3">
    <name type="scientific">Tilletiopsis washingtonensis</name>
    <dbReference type="NCBI Taxonomy" id="58919"/>
    <lineage>
        <taxon>Eukaryota</taxon>
        <taxon>Fungi</taxon>
        <taxon>Dikarya</taxon>
        <taxon>Basidiomycota</taxon>
        <taxon>Ustilaginomycotina</taxon>
        <taxon>Exobasidiomycetes</taxon>
        <taxon>Entylomatales</taxon>
        <taxon>Entylomatales incertae sedis</taxon>
        <taxon>Tilletiopsis</taxon>
    </lineage>
</organism>
<accession>A0A316Z2W0</accession>
<dbReference type="AlphaFoldDB" id="A0A316Z2W0"/>
<keyword evidence="1" id="KW-0472">Membrane</keyword>
<evidence type="ECO:0000313" key="3">
    <source>
        <dbReference type="Proteomes" id="UP000245946"/>
    </source>
</evidence>
<feature type="transmembrane region" description="Helical" evidence="1">
    <location>
        <begin position="45"/>
        <end position="65"/>
    </location>
</feature>
<name>A0A316Z2W0_9BASI</name>
<sequence>MYRFDRVTGMLQVSRLCRDDVIASCEVSPCASPLALALLSPLQRALLNLQLIFLILLLISALLAVQQSDDALAGACQLLLDALRLLLDAAHLAERRVELLLLRGAQLEDLGGVRFLALQALLLRRIEVRLELSLLLGQQTDARELLLVELSETSKCRLMLVVERADRRQGTVVRRERRLLLLGCLRQLLQLARAAFVLLFLPSAEPALALDQVVRRVALLCVGA</sequence>
<reference evidence="2 3" key="1">
    <citation type="journal article" date="2018" name="Mol. Biol. Evol.">
        <title>Broad Genomic Sampling Reveals a Smut Pathogenic Ancestry of the Fungal Clade Ustilaginomycotina.</title>
        <authorList>
            <person name="Kijpornyongpan T."/>
            <person name="Mondo S.J."/>
            <person name="Barry K."/>
            <person name="Sandor L."/>
            <person name="Lee J."/>
            <person name="Lipzen A."/>
            <person name="Pangilinan J."/>
            <person name="LaButti K."/>
            <person name="Hainaut M."/>
            <person name="Henrissat B."/>
            <person name="Grigoriev I.V."/>
            <person name="Spatafora J.W."/>
            <person name="Aime M.C."/>
        </authorList>
    </citation>
    <scope>NUCLEOTIDE SEQUENCE [LARGE SCALE GENOMIC DNA]</scope>
    <source>
        <strain evidence="2 3">MCA 4186</strain>
    </source>
</reference>
<keyword evidence="1" id="KW-1133">Transmembrane helix</keyword>
<protein>
    <submittedName>
        <fullName evidence="2">Uncharacterized protein</fullName>
    </submittedName>
</protein>
<dbReference type="Proteomes" id="UP000245946">
    <property type="component" value="Unassembled WGS sequence"/>
</dbReference>
<gene>
    <name evidence="2" type="ORF">FA09DRAFT_128435</name>
</gene>
<proteinExistence type="predicted"/>
<dbReference type="EMBL" id="KZ819302">
    <property type="protein sequence ID" value="PWN95871.1"/>
    <property type="molecule type" value="Genomic_DNA"/>
</dbReference>
<keyword evidence="1" id="KW-0812">Transmembrane</keyword>
<evidence type="ECO:0000313" key="2">
    <source>
        <dbReference type="EMBL" id="PWN95871.1"/>
    </source>
</evidence>
<dbReference type="GeneID" id="37266618"/>
<dbReference type="RefSeq" id="XP_025596150.1">
    <property type="nucleotide sequence ID" value="XM_025739072.1"/>
</dbReference>
<keyword evidence="3" id="KW-1185">Reference proteome</keyword>
<evidence type="ECO:0000256" key="1">
    <source>
        <dbReference type="SAM" id="Phobius"/>
    </source>
</evidence>